<protein>
    <submittedName>
        <fullName evidence="2">Uncharacterized protein</fullName>
    </submittedName>
</protein>
<dbReference type="KEGG" id="tsq:D3A95_03310"/>
<name>A0A3B7MA46_9CYAN</name>
<reference evidence="3" key="1">
    <citation type="submission" date="2018-09" db="EMBL/GenBank/DDBJ databases">
        <title>Complete genome sequence of thermophilic cyanobacteria strain Thermosynechococcus elongatus PKUAC-SCTE542.</title>
        <authorList>
            <person name="Liang Y."/>
            <person name="Tang J."/>
            <person name="Daroch M."/>
        </authorList>
    </citation>
    <scope>NUCLEOTIDE SEQUENCE [LARGE SCALE GENOMIC DNA]</scope>
    <source>
        <strain evidence="3">E542</strain>
    </source>
</reference>
<feature type="region of interest" description="Disordered" evidence="1">
    <location>
        <begin position="1"/>
        <end position="25"/>
    </location>
</feature>
<dbReference type="Proteomes" id="UP000261812">
    <property type="component" value="Chromosome"/>
</dbReference>
<dbReference type="EMBL" id="CP032152">
    <property type="protein sequence ID" value="AXY67509.1"/>
    <property type="molecule type" value="Genomic_DNA"/>
</dbReference>
<gene>
    <name evidence="2" type="ORF">D3A95_03310</name>
</gene>
<evidence type="ECO:0000256" key="1">
    <source>
        <dbReference type="SAM" id="MobiDB-lite"/>
    </source>
</evidence>
<dbReference type="RefSeq" id="WP_181496235.1">
    <property type="nucleotide sequence ID" value="NZ_CP032152.1"/>
</dbReference>
<keyword evidence="3" id="KW-1185">Reference proteome</keyword>
<sequence>MSEEQVSPPESPTPEPETETASVEEVTEAAKALLAALQRFATAQLKALPADVQKALETAIAELKSNADTVSSHVKDFEERLKAAWEVLTAKKELPSGGDGES</sequence>
<accession>A0A3B7MA46</accession>
<dbReference type="AlphaFoldDB" id="A0A3B7MA46"/>
<evidence type="ECO:0000313" key="2">
    <source>
        <dbReference type="EMBL" id="AXY67509.1"/>
    </source>
</evidence>
<organism evidence="2 3">
    <name type="scientific">Thermosynechococcus sichuanensis E542</name>
    <dbReference type="NCBI Taxonomy" id="2016101"/>
    <lineage>
        <taxon>Bacteria</taxon>
        <taxon>Bacillati</taxon>
        <taxon>Cyanobacteriota</taxon>
        <taxon>Cyanophyceae</taxon>
        <taxon>Acaryochloridales</taxon>
        <taxon>Thermosynechococcaceae</taxon>
        <taxon>Thermosynechococcus</taxon>
        <taxon>Thermosynechococcus sichuanensis</taxon>
    </lineage>
</organism>
<proteinExistence type="predicted"/>
<evidence type="ECO:0000313" key="3">
    <source>
        <dbReference type="Proteomes" id="UP000261812"/>
    </source>
</evidence>